<evidence type="ECO:0000256" key="9">
    <source>
        <dbReference type="SAM" id="Phobius"/>
    </source>
</evidence>
<dbReference type="Pfam" id="PF00001">
    <property type="entry name" value="7tm_1"/>
    <property type="match status" value="1"/>
</dbReference>
<organism evidence="11 12">
    <name type="scientific">Magallana gigas</name>
    <name type="common">Pacific oyster</name>
    <name type="synonym">Crassostrea gigas</name>
    <dbReference type="NCBI Taxonomy" id="29159"/>
    <lineage>
        <taxon>Eukaryota</taxon>
        <taxon>Metazoa</taxon>
        <taxon>Spiralia</taxon>
        <taxon>Lophotrochozoa</taxon>
        <taxon>Mollusca</taxon>
        <taxon>Bivalvia</taxon>
        <taxon>Autobranchia</taxon>
        <taxon>Pteriomorphia</taxon>
        <taxon>Ostreida</taxon>
        <taxon>Ostreoidea</taxon>
        <taxon>Ostreidae</taxon>
        <taxon>Magallana</taxon>
    </lineage>
</organism>
<dbReference type="SUPFAM" id="SSF81321">
    <property type="entry name" value="Family A G protein-coupled receptor-like"/>
    <property type="match status" value="1"/>
</dbReference>
<comment type="subcellular location">
    <subcellularLocation>
        <location evidence="1">Cell membrane</location>
        <topology evidence="1">Multi-pass membrane protein</topology>
    </subcellularLocation>
</comment>
<evidence type="ECO:0000256" key="6">
    <source>
        <dbReference type="ARBA" id="ARBA00023136"/>
    </source>
</evidence>
<reference evidence="11" key="1">
    <citation type="submission" date="2022-08" db="UniProtKB">
        <authorList>
            <consortium name="EnsemblMetazoa"/>
        </authorList>
    </citation>
    <scope>IDENTIFICATION</scope>
    <source>
        <strain evidence="11">05x7-T-G4-1.051#20</strain>
    </source>
</reference>
<feature type="transmembrane region" description="Helical" evidence="9">
    <location>
        <begin position="248"/>
        <end position="271"/>
    </location>
</feature>
<feature type="transmembrane region" description="Helical" evidence="9">
    <location>
        <begin position="55"/>
        <end position="74"/>
    </location>
</feature>
<keyword evidence="5" id="KW-0297">G-protein coupled receptor</keyword>
<evidence type="ECO:0000256" key="8">
    <source>
        <dbReference type="ARBA" id="ARBA00023224"/>
    </source>
</evidence>
<dbReference type="GO" id="GO:0005886">
    <property type="term" value="C:plasma membrane"/>
    <property type="evidence" value="ECO:0007669"/>
    <property type="project" value="UniProtKB-SubCell"/>
</dbReference>
<evidence type="ECO:0000256" key="3">
    <source>
        <dbReference type="ARBA" id="ARBA00022692"/>
    </source>
</evidence>
<feature type="transmembrane region" description="Helical" evidence="9">
    <location>
        <begin position="167"/>
        <end position="188"/>
    </location>
</feature>
<dbReference type="PROSITE" id="PS50262">
    <property type="entry name" value="G_PROTEIN_RECEP_F1_2"/>
    <property type="match status" value="1"/>
</dbReference>
<dbReference type="GO" id="GO:0043005">
    <property type="term" value="C:neuron projection"/>
    <property type="evidence" value="ECO:0007669"/>
    <property type="project" value="TreeGrafter"/>
</dbReference>
<dbReference type="EnsemblMetazoa" id="G34845.1">
    <property type="protein sequence ID" value="G34845.1:cds"/>
    <property type="gene ID" value="G34845"/>
</dbReference>
<evidence type="ECO:0000256" key="2">
    <source>
        <dbReference type="ARBA" id="ARBA00022475"/>
    </source>
</evidence>
<dbReference type="Gene3D" id="1.20.1070.10">
    <property type="entry name" value="Rhodopsin 7-helix transmembrane proteins"/>
    <property type="match status" value="1"/>
</dbReference>
<evidence type="ECO:0000259" key="10">
    <source>
        <dbReference type="PROSITE" id="PS50262"/>
    </source>
</evidence>
<protein>
    <recommendedName>
        <fullName evidence="10">G-protein coupled receptors family 1 profile domain-containing protein</fullName>
    </recommendedName>
</protein>
<keyword evidence="8" id="KW-0807">Transducer</keyword>
<sequence length="312" mass="35958">MNSSVTRPEHIIPVYLELETLEYAIVVLFITSLGLIGNIIVILKILCDPAFHKTPYIAFLTLALSDLICLILYIVQAVVEHVNTEFANENGEVFMAITYATTHASAAHVILFLGLRYFYVRAPIKARLLQNRNIIKWSFAIWASSIVFGTLYFVLRFEIPNIDVQAVVLSFRGYLLFLPVCFIVYFHIQKVHELHHSINILGLKSHIRRMSRMLTVILFVYILSALLFPVCFILIYNKVCEEERECTHILIIARIMWLVNASINPVVYFIYSRKTRLFLASLFKKFAKRRSVTGRELISMNNLKTPVTPTKL</sequence>
<dbReference type="PANTHER" id="PTHR24229:SF40">
    <property type="entry name" value="ALLATOSTATIN C RECEPTOR 1-RELATED"/>
    <property type="match status" value="1"/>
</dbReference>
<dbReference type="InterPro" id="IPR000276">
    <property type="entry name" value="GPCR_Rhodpsn"/>
</dbReference>
<dbReference type="InterPro" id="IPR017452">
    <property type="entry name" value="GPCR_Rhodpsn_7TM"/>
</dbReference>
<keyword evidence="3 9" id="KW-0812">Transmembrane</keyword>
<evidence type="ECO:0000256" key="4">
    <source>
        <dbReference type="ARBA" id="ARBA00022989"/>
    </source>
</evidence>
<evidence type="ECO:0000256" key="7">
    <source>
        <dbReference type="ARBA" id="ARBA00023170"/>
    </source>
</evidence>
<proteinExistence type="predicted"/>
<feature type="domain" description="G-protein coupled receptors family 1 profile" evidence="10">
    <location>
        <begin position="37"/>
        <end position="268"/>
    </location>
</feature>
<evidence type="ECO:0000313" key="12">
    <source>
        <dbReference type="Proteomes" id="UP000005408"/>
    </source>
</evidence>
<name>A0A8W8ML36_MAGGI</name>
<evidence type="ECO:0000256" key="1">
    <source>
        <dbReference type="ARBA" id="ARBA00004651"/>
    </source>
</evidence>
<dbReference type="EnsemblMetazoa" id="G34845.2">
    <property type="protein sequence ID" value="G34845.2:cds"/>
    <property type="gene ID" value="G34845"/>
</dbReference>
<feature type="transmembrane region" description="Helical" evidence="9">
    <location>
        <begin position="134"/>
        <end position="155"/>
    </location>
</feature>
<evidence type="ECO:0000313" key="11">
    <source>
        <dbReference type="EnsemblMetazoa" id="G34845.1:cds"/>
    </source>
</evidence>
<dbReference type="GO" id="GO:0042277">
    <property type="term" value="F:peptide binding"/>
    <property type="evidence" value="ECO:0007669"/>
    <property type="project" value="TreeGrafter"/>
</dbReference>
<keyword evidence="4 9" id="KW-1133">Transmembrane helix</keyword>
<feature type="transmembrane region" description="Helical" evidence="9">
    <location>
        <begin position="94"/>
        <end position="113"/>
    </location>
</feature>
<keyword evidence="2" id="KW-1003">Cell membrane</keyword>
<feature type="transmembrane region" description="Helical" evidence="9">
    <location>
        <begin position="213"/>
        <end position="236"/>
    </location>
</feature>
<evidence type="ECO:0000256" key="5">
    <source>
        <dbReference type="ARBA" id="ARBA00023040"/>
    </source>
</evidence>
<keyword evidence="12" id="KW-1185">Reference proteome</keyword>
<accession>A0A8W8ML36</accession>
<feature type="transmembrane region" description="Helical" evidence="9">
    <location>
        <begin position="23"/>
        <end position="43"/>
    </location>
</feature>
<keyword evidence="6 9" id="KW-0472">Membrane</keyword>
<dbReference type="OrthoDB" id="6123136at2759"/>
<dbReference type="OMA" id="QKVHELH"/>
<dbReference type="PANTHER" id="PTHR24229">
    <property type="entry name" value="NEUROPEPTIDES RECEPTOR"/>
    <property type="match status" value="1"/>
</dbReference>
<dbReference type="Proteomes" id="UP000005408">
    <property type="component" value="Unassembled WGS sequence"/>
</dbReference>
<dbReference type="CDD" id="cd00637">
    <property type="entry name" value="7tm_classA_rhodopsin-like"/>
    <property type="match status" value="1"/>
</dbReference>
<dbReference type="AlphaFoldDB" id="A0A8W8ML36"/>
<keyword evidence="7" id="KW-0675">Receptor</keyword>
<dbReference type="GO" id="GO:0004930">
    <property type="term" value="F:G protein-coupled receptor activity"/>
    <property type="evidence" value="ECO:0007669"/>
    <property type="project" value="UniProtKB-KW"/>
</dbReference>
<dbReference type="PRINTS" id="PR00237">
    <property type="entry name" value="GPCRRHODOPSN"/>
</dbReference>